<comment type="catalytic activity">
    <reaction evidence="1">
        <text>Hydrolysis of terminal, non-reducing beta-D-glucosyl residues with release of beta-D-glucose.</text>
        <dbReference type="EC" id="3.2.1.21"/>
    </reaction>
</comment>
<evidence type="ECO:0000313" key="9">
    <source>
        <dbReference type="Proteomes" id="UP001146670"/>
    </source>
</evidence>
<evidence type="ECO:0000259" key="7">
    <source>
        <dbReference type="Pfam" id="PF00933"/>
    </source>
</evidence>
<comment type="caution">
    <text evidence="8">The sequence shown here is derived from an EMBL/GenBank/DDBJ whole genome shotgun (WGS) entry which is preliminary data.</text>
</comment>
<organism evidence="8 9">
    <name type="scientific">Aerococcus kribbianus</name>
    <dbReference type="NCBI Taxonomy" id="2999064"/>
    <lineage>
        <taxon>Bacteria</taxon>
        <taxon>Bacillati</taxon>
        <taxon>Bacillota</taxon>
        <taxon>Bacilli</taxon>
        <taxon>Lactobacillales</taxon>
        <taxon>Aerococcaceae</taxon>
        <taxon>Aerococcus</taxon>
    </lineage>
</organism>
<keyword evidence="6" id="KW-0326">Glycosidase</keyword>
<evidence type="ECO:0000256" key="5">
    <source>
        <dbReference type="ARBA" id="ARBA00022801"/>
    </source>
</evidence>
<evidence type="ECO:0000256" key="6">
    <source>
        <dbReference type="ARBA" id="ARBA00023295"/>
    </source>
</evidence>
<dbReference type="PANTHER" id="PTHR30620">
    <property type="entry name" value="PERIPLASMIC BETA-GLUCOSIDASE-RELATED"/>
    <property type="match status" value="1"/>
</dbReference>
<gene>
    <name evidence="8" type="ORF">OW157_00960</name>
</gene>
<keyword evidence="4" id="KW-0732">Signal</keyword>
<sequence length="690" mass="77556">MQQIPLETRHKEIINVDGLEFKDLNNNGKLDPYEDWRLTAEERAQDLVQQMNLDEKVGMMLINSLLSGKGHPEWASEDGVLTGEIEDAPIFKHIPDTKKLITDYHMRHFIARDLLPISDQVEWVNALQAQAEASRLGIPVIIASNSRNEVNGDTYIDGDPAADSWSLYPGTLGISAAQKGDLAKGADYELIENFADNSRQEWWHAGLRKGYMYMIDTVTDPRWQRIQQTFGEDPLFISEITGRLIDGFQGQSLNEWGIALTMKHFPGGGARENGFDPHYKEGKWNIYRTANSLEDYHLPAFKVAAQHNVSSMMPYYSAPSIEKSHYQSYEGDVIPFEEVGFAFNEYLLNDILRDKMGFTGYINSDTGIVDNMDWGVESLSKPGKFAKAINAGTNIIAGNTDVASLKAAVEKGYVPIQRIDQSNQVLLEEMFKLGIFDSHTYVDEQAARDFVNNNADRQEAAYQAHLKSVTLLKDQQVLPVKNQKVYIEAFHKEADKADKYTDKARKAGQALDFDLSYDYSQADVAVLFLRPVSGDYFTSTPGLLELEICENKENIALNGDSYRETTITNLDRYFAIADKVHQNGGKVITVINITLPWILGNVEAVSDVLIAGYDTWEKAILEVVKGDFTAQGKLPLTLPKNAKVIGVDEDFKCISRNDVPGYAKDNYLREGMSYAYQDSQDNVYELNFGL</sequence>
<evidence type="ECO:0000256" key="3">
    <source>
        <dbReference type="ARBA" id="ARBA00012744"/>
    </source>
</evidence>
<evidence type="ECO:0000256" key="1">
    <source>
        <dbReference type="ARBA" id="ARBA00000448"/>
    </source>
</evidence>
<dbReference type="InterPro" id="IPR017853">
    <property type="entry name" value="GH"/>
</dbReference>
<dbReference type="InterPro" id="IPR001764">
    <property type="entry name" value="Glyco_hydro_3_N"/>
</dbReference>
<accession>A0A9X3FLR4</accession>
<evidence type="ECO:0000256" key="2">
    <source>
        <dbReference type="ARBA" id="ARBA00005336"/>
    </source>
</evidence>
<comment type="similarity">
    <text evidence="2">Belongs to the glycosyl hydrolase 3 family.</text>
</comment>
<dbReference type="GO" id="GO:0008422">
    <property type="term" value="F:beta-glucosidase activity"/>
    <property type="evidence" value="ECO:0007669"/>
    <property type="project" value="UniProtKB-EC"/>
</dbReference>
<evidence type="ECO:0000256" key="4">
    <source>
        <dbReference type="ARBA" id="ARBA00022729"/>
    </source>
</evidence>
<protein>
    <recommendedName>
        <fullName evidence="3">beta-glucosidase</fullName>
        <ecNumber evidence="3">3.2.1.21</ecNumber>
    </recommendedName>
</protein>
<proteinExistence type="inferred from homology"/>
<dbReference type="SUPFAM" id="SSF52279">
    <property type="entry name" value="Beta-D-glucan exohydrolase, C-terminal domain"/>
    <property type="match status" value="1"/>
</dbReference>
<dbReference type="Gene3D" id="3.40.50.1700">
    <property type="entry name" value="Glycoside hydrolase family 3 C-terminal domain"/>
    <property type="match status" value="1"/>
</dbReference>
<dbReference type="GO" id="GO:0009251">
    <property type="term" value="P:glucan catabolic process"/>
    <property type="evidence" value="ECO:0007669"/>
    <property type="project" value="TreeGrafter"/>
</dbReference>
<reference evidence="8" key="1">
    <citation type="submission" date="2022-12" db="EMBL/GenBank/DDBJ databases">
        <title>Description and comparative metabolic analysis of Aerococcus sp. nov., isolated from the feces of a pig.</title>
        <authorList>
            <person name="Chang Y.-H."/>
        </authorList>
    </citation>
    <scope>NUCLEOTIDE SEQUENCE</scope>
    <source>
        <strain evidence="8">YH-aer222</strain>
    </source>
</reference>
<name>A0A9X3FLR4_9LACT</name>
<dbReference type="InterPro" id="IPR051915">
    <property type="entry name" value="Cellulose_Degrad_GH3"/>
</dbReference>
<dbReference type="InterPro" id="IPR036881">
    <property type="entry name" value="Glyco_hydro_3_C_sf"/>
</dbReference>
<dbReference type="SUPFAM" id="SSF51445">
    <property type="entry name" value="(Trans)glycosidases"/>
    <property type="match status" value="1"/>
</dbReference>
<dbReference type="RefSeq" id="WP_268751463.1">
    <property type="nucleotide sequence ID" value="NZ_JAPRFQ010000001.1"/>
</dbReference>
<dbReference type="PANTHER" id="PTHR30620:SF16">
    <property type="entry name" value="LYSOSOMAL BETA GLUCOSIDASE"/>
    <property type="match status" value="1"/>
</dbReference>
<dbReference type="InterPro" id="IPR036962">
    <property type="entry name" value="Glyco_hydro_3_N_sf"/>
</dbReference>
<dbReference type="Pfam" id="PF00933">
    <property type="entry name" value="Glyco_hydro_3"/>
    <property type="match status" value="1"/>
</dbReference>
<dbReference type="Gene3D" id="3.20.20.300">
    <property type="entry name" value="Glycoside hydrolase, family 3, N-terminal domain"/>
    <property type="match status" value="1"/>
</dbReference>
<dbReference type="AlphaFoldDB" id="A0A9X3FLR4"/>
<evidence type="ECO:0000313" key="8">
    <source>
        <dbReference type="EMBL" id="MCZ0725135.1"/>
    </source>
</evidence>
<keyword evidence="9" id="KW-1185">Reference proteome</keyword>
<dbReference type="PRINTS" id="PR00133">
    <property type="entry name" value="GLHYDRLASE3"/>
</dbReference>
<feature type="domain" description="Glycoside hydrolase family 3 N-terminal" evidence="7">
    <location>
        <begin position="92"/>
        <end position="424"/>
    </location>
</feature>
<dbReference type="Proteomes" id="UP001146670">
    <property type="component" value="Unassembled WGS sequence"/>
</dbReference>
<dbReference type="EC" id="3.2.1.21" evidence="3"/>
<dbReference type="EMBL" id="JAPRFR010000001">
    <property type="protein sequence ID" value="MCZ0725135.1"/>
    <property type="molecule type" value="Genomic_DNA"/>
</dbReference>
<keyword evidence="5" id="KW-0378">Hydrolase</keyword>